<dbReference type="RefSeq" id="WP_313834695.1">
    <property type="nucleotide sequence ID" value="NZ_JAQOUE010000002.1"/>
</dbReference>
<protein>
    <submittedName>
        <fullName evidence="2">Uncharacterized protein</fullName>
    </submittedName>
</protein>
<reference evidence="2 3" key="1">
    <citation type="journal article" date="2023" name="ISME J.">
        <title>Cultivation and genomic characterization of novel and ubiquitous marine nitrite-oxidizing bacteria from the Nitrospirales.</title>
        <authorList>
            <person name="Mueller A.J."/>
            <person name="Daebeler A."/>
            <person name="Herbold C.W."/>
            <person name="Kirkegaard R.H."/>
            <person name="Daims H."/>
        </authorList>
    </citation>
    <scope>NUCLEOTIDE SEQUENCE [LARGE SCALE GENOMIC DNA]</scope>
    <source>
        <strain evidence="2 3">EB</strain>
    </source>
</reference>
<evidence type="ECO:0000313" key="2">
    <source>
        <dbReference type="EMBL" id="MDT7044109.1"/>
    </source>
</evidence>
<sequence length="380" mass="43701">MDLGSPSQFDLSNPQWIAVCLALIGIIGTAAYHSIPWIRKRTVYKYCNFNLQILDKFPPNHHELSGLVSFPLNVTDFYVVIKSKDRFSLQRVNLRFLDKNQTFKSHPYGNADLKVIKITSLRYWDDRYVDIESCSDQVGGFGAAFNRTLKKEDGLYFRLGVHIQSPWVGIICFRAIDNDGFESFARNKLVAFGLAYEDAWKVWCGEKNINHCNIAPISITDLETESQPSIELLPKSSQSPDLRLSVHNHGPTAAFSAKCEILSTKNDPNPPRKGLFQLRWILQNDREMMIRQGDKEDLLIARINVDHGSRLGQMIFYELLSNGDAEFTSCRWNLPELELPEYELEIRIYNDGFDKPFLKTFIVRPHLHWGPLEMIEIKVS</sequence>
<keyword evidence="1" id="KW-1133">Transmembrane helix</keyword>
<name>A0ABU3KD06_9BACT</name>
<evidence type="ECO:0000313" key="3">
    <source>
        <dbReference type="Proteomes" id="UP001250932"/>
    </source>
</evidence>
<keyword evidence="3" id="KW-1185">Reference proteome</keyword>
<keyword evidence="1" id="KW-0812">Transmembrane</keyword>
<accession>A0ABU3KD06</accession>
<evidence type="ECO:0000256" key="1">
    <source>
        <dbReference type="SAM" id="Phobius"/>
    </source>
</evidence>
<dbReference type="EMBL" id="JAQOUE010000002">
    <property type="protein sequence ID" value="MDT7044109.1"/>
    <property type="molecule type" value="Genomic_DNA"/>
</dbReference>
<proteinExistence type="predicted"/>
<feature type="transmembrane region" description="Helical" evidence="1">
    <location>
        <begin position="16"/>
        <end position="35"/>
    </location>
</feature>
<gene>
    <name evidence="2" type="ORF">PPG34_17295</name>
</gene>
<comment type="caution">
    <text evidence="2">The sequence shown here is derived from an EMBL/GenBank/DDBJ whole genome shotgun (WGS) entry which is preliminary data.</text>
</comment>
<keyword evidence="1" id="KW-0472">Membrane</keyword>
<dbReference type="Proteomes" id="UP001250932">
    <property type="component" value="Unassembled WGS sequence"/>
</dbReference>
<organism evidence="2 3">
    <name type="scientific">Candidatus Nitronereus thalassa</name>
    <dbReference type="NCBI Taxonomy" id="3020898"/>
    <lineage>
        <taxon>Bacteria</taxon>
        <taxon>Pseudomonadati</taxon>
        <taxon>Nitrospirota</taxon>
        <taxon>Nitrospiria</taxon>
        <taxon>Nitrospirales</taxon>
        <taxon>Nitrospiraceae</taxon>
        <taxon>Candidatus Nitronereus</taxon>
    </lineage>
</organism>